<organism evidence="2 3">
    <name type="scientific">Aspergillus granulosus</name>
    <dbReference type="NCBI Taxonomy" id="176169"/>
    <lineage>
        <taxon>Eukaryota</taxon>
        <taxon>Fungi</taxon>
        <taxon>Dikarya</taxon>
        <taxon>Ascomycota</taxon>
        <taxon>Pezizomycotina</taxon>
        <taxon>Eurotiomycetes</taxon>
        <taxon>Eurotiomycetidae</taxon>
        <taxon>Eurotiales</taxon>
        <taxon>Aspergillaceae</taxon>
        <taxon>Aspergillus</taxon>
        <taxon>Aspergillus subgen. Nidulantes</taxon>
    </lineage>
</organism>
<dbReference type="SUPFAM" id="SSF51905">
    <property type="entry name" value="FAD/NAD(P)-binding domain"/>
    <property type="match status" value="1"/>
</dbReference>
<evidence type="ECO:0000313" key="3">
    <source>
        <dbReference type="Proteomes" id="UP001610334"/>
    </source>
</evidence>
<sequence>MTERVFNAYRETEPVWVHHLPISKYPQFPSLDHDIETDVCIIGSGIAGISTAYELITGDRVAHIISTLDLDCEFRYVPAYRHEADNKIISKGADYAGDAGIDAVFQKGFSVSGWDGDVSQEGAAVFAAQGTFHPTKYLLGVIEWLKAHPNFQCFADTRAMGVEEGRDNVIVWTEQGYIITAKDVVEATCIPLQDSSILAEMSYSRTYCIAIRGPRYDRLTACDDNNDYLVVGGCDHKVGQEDSLDRFEILATWARQRFAHAGSVDYHWSGQILEPVDHMAFIGKKEWKMHTYVITGDSGNGLTHGVLGGRLIADEIEGRENSWAALYEPSRMTVQHDIRFVIQLGSSTRDACSS</sequence>
<keyword evidence="3" id="KW-1185">Reference proteome</keyword>
<dbReference type="EMBL" id="JBFXLT010000131">
    <property type="protein sequence ID" value="KAL2807777.1"/>
    <property type="molecule type" value="Genomic_DNA"/>
</dbReference>
<dbReference type="InterPro" id="IPR036188">
    <property type="entry name" value="FAD/NAD-bd_sf"/>
</dbReference>
<reference evidence="2 3" key="1">
    <citation type="submission" date="2024-07" db="EMBL/GenBank/DDBJ databases">
        <title>Section-level genome sequencing and comparative genomics of Aspergillus sections Usti and Cavernicolus.</title>
        <authorList>
            <consortium name="Lawrence Berkeley National Laboratory"/>
            <person name="Nybo J.L."/>
            <person name="Vesth T.C."/>
            <person name="Theobald S."/>
            <person name="Frisvad J.C."/>
            <person name="Larsen T.O."/>
            <person name="Kjaerboelling I."/>
            <person name="Rothschild-Mancinelli K."/>
            <person name="Lyhne E.K."/>
            <person name="Kogle M.E."/>
            <person name="Barry K."/>
            <person name="Clum A."/>
            <person name="Na H."/>
            <person name="Ledsgaard L."/>
            <person name="Lin J."/>
            <person name="Lipzen A."/>
            <person name="Kuo A."/>
            <person name="Riley R."/>
            <person name="Mondo S."/>
            <person name="Labutti K."/>
            <person name="Haridas S."/>
            <person name="Pangalinan J."/>
            <person name="Salamov A.A."/>
            <person name="Simmons B.A."/>
            <person name="Magnuson J.K."/>
            <person name="Chen J."/>
            <person name="Drula E."/>
            <person name="Henrissat B."/>
            <person name="Wiebenga A."/>
            <person name="Lubbers R.J."/>
            <person name="Gomes A.C."/>
            <person name="Makela M.R."/>
            <person name="Stajich J."/>
            <person name="Grigoriev I.V."/>
            <person name="Mortensen U.H."/>
            <person name="De Vries R.P."/>
            <person name="Baker S.E."/>
            <person name="Andersen M.R."/>
        </authorList>
    </citation>
    <scope>NUCLEOTIDE SEQUENCE [LARGE SCALE GENOMIC DNA]</scope>
    <source>
        <strain evidence="2 3">CBS 588.65</strain>
    </source>
</reference>
<dbReference type="InterPro" id="IPR006076">
    <property type="entry name" value="FAD-dep_OxRdtase"/>
</dbReference>
<comment type="caution">
    <text evidence="2">The sequence shown here is derived from an EMBL/GenBank/DDBJ whole genome shotgun (WGS) entry which is preliminary data.</text>
</comment>
<gene>
    <name evidence="2" type="ORF">BJX63DRAFT_425136</name>
</gene>
<proteinExistence type="predicted"/>
<dbReference type="PANTHER" id="PTHR13847">
    <property type="entry name" value="SARCOSINE DEHYDROGENASE-RELATED"/>
    <property type="match status" value="1"/>
</dbReference>
<dbReference type="PANTHER" id="PTHR13847:SF281">
    <property type="entry name" value="FAD DEPENDENT OXIDOREDUCTASE DOMAIN-CONTAINING PROTEIN"/>
    <property type="match status" value="1"/>
</dbReference>
<evidence type="ECO:0000259" key="1">
    <source>
        <dbReference type="Pfam" id="PF01266"/>
    </source>
</evidence>
<dbReference type="Proteomes" id="UP001610334">
    <property type="component" value="Unassembled WGS sequence"/>
</dbReference>
<accession>A0ABR4GYQ1</accession>
<feature type="domain" description="FAD dependent oxidoreductase" evidence="1">
    <location>
        <begin position="121"/>
        <end position="314"/>
    </location>
</feature>
<dbReference type="Gene3D" id="3.50.50.60">
    <property type="entry name" value="FAD/NAD(P)-binding domain"/>
    <property type="match status" value="2"/>
</dbReference>
<name>A0ABR4GYQ1_9EURO</name>
<protein>
    <recommendedName>
        <fullName evidence="1">FAD dependent oxidoreductase domain-containing protein</fullName>
    </recommendedName>
</protein>
<evidence type="ECO:0000313" key="2">
    <source>
        <dbReference type="EMBL" id="KAL2807777.1"/>
    </source>
</evidence>
<dbReference type="Pfam" id="PF01266">
    <property type="entry name" value="DAO"/>
    <property type="match status" value="1"/>
</dbReference>
<dbReference type="Gene3D" id="3.30.9.10">
    <property type="entry name" value="D-Amino Acid Oxidase, subunit A, domain 2"/>
    <property type="match status" value="1"/>
</dbReference>